<dbReference type="AlphaFoldDB" id="A0AAN7TY91"/>
<keyword evidence="4" id="KW-0349">Heme</keyword>
<keyword evidence="5" id="KW-0812">Transmembrane</keyword>
<comment type="cofactor">
    <cofactor evidence="1">
        <name>heme</name>
        <dbReference type="ChEBI" id="CHEBI:30413"/>
    </cofactor>
</comment>
<evidence type="ECO:0000256" key="3">
    <source>
        <dbReference type="ARBA" id="ARBA00010617"/>
    </source>
</evidence>
<keyword evidence="10" id="KW-0503">Monooxygenase</keyword>
<dbReference type="InterPro" id="IPR001128">
    <property type="entry name" value="Cyt_P450"/>
</dbReference>
<keyword evidence="13" id="KW-1185">Reference proteome</keyword>
<dbReference type="Gene3D" id="1.10.630.10">
    <property type="entry name" value="Cytochrome P450"/>
    <property type="match status" value="1"/>
</dbReference>
<dbReference type="GO" id="GO:0004497">
    <property type="term" value="F:monooxygenase activity"/>
    <property type="evidence" value="ECO:0007669"/>
    <property type="project" value="UniProtKB-KW"/>
</dbReference>
<protein>
    <submittedName>
        <fullName evidence="12">Uncharacterized protein</fullName>
    </submittedName>
</protein>
<evidence type="ECO:0000256" key="1">
    <source>
        <dbReference type="ARBA" id="ARBA00001971"/>
    </source>
</evidence>
<gene>
    <name evidence="12" type="ORF">RB653_003657</name>
</gene>
<organism evidence="12 13">
    <name type="scientific">Dictyostelium firmibasis</name>
    <dbReference type="NCBI Taxonomy" id="79012"/>
    <lineage>
        <taxon>Eukaryota</taxon>
        <taxon>Amoebozoa</taxon>
        <taxon>Evosea</taxon>
        <taxon>Eumycetozoa</taxon>
        <taxon>Dictyostelia</taxon>
        <taxon>Dictyosteliales</taxon>
        <taxon>Dictyosteliaceae</taxon>
        <taxon>Dictyostelium</taxon>
    </lineage>
</organism>
<dbReference type="InterPro" id="IPR036396">
    <property type="entry name" value="Cyt_P450_sf"/>
</dbReference>
<keyword evidence="8" id="KW-0560">Oxidoreductase</keyword>
<evidence type="ECO:0000313" key="12">
    <source>
        <dbReference type="EMBL" id="KAK5582074.1"/>
    </source>
</evidence>
<dbReference type="PANTHER" id="PTHR24303:SF31">
    <property type="entry name" value="CYTOCHROME P450 307A1-RELATED"/>
    <property type="match status" value="1"/>
</dbReference>
<dbReference type="PANTHER" id="PTHR24303">
    <property type="entry name" value="HEME-BINDING MONOOXYGENASE FAMILY"/>
    <property type="match status" value="1"/>
</dbReference>
<comment type="caution">
    <text evidence="12">The sequence shown here is derived from an EMBL/GenBank/DDBJ whole genome shotgun (WGS) entry which is preliminary data.</text>
</comment>
<keyword evidence="7" id="KW-1133">Transmembrane helix</keyword>
<comment type="subcellular location">
    <subcellularLocation>
        <location evidence="2">Membrane</location>
        <topology evidence="2">Single-pass membrane protein</topology>
    </subcellularLocation>
</comment>
<dbReference type="GO" id="GO:0020037">
    <property type="term" value="F:heme binding"/>
    <property type="evidence" value="ECO:0007669"/>
    <property type="project" value="InterPro"/>
</dbReference>
<name>A0AAN7TY91_9MYCE</name>
<evidence type="ECO:0000256" key="6">
    <source>
        <dbReference type="ARBA" id="ARBA00022723"/>
    </source>
</evidence>
<dbReference type="GO" id="GO:0016705">
    <property type="term" value="F:oxidoreductase activity, acting on paired donors, with incorporation or reduction of molecular oxygen"/>
    <property type="evidence" value="ECO:0007669"/>
    <property type="project" value="InterPro"/>
</dbReference>
<keyword evidence="6" id="KW-0479">Metal-binding</keyword>
<dbReference type="GO" id="GO:0016020">
    <property type="term" value="C:membrane"/>
    <property type="evidence" value="ECO:0007669"/>
    <property type="project" value="UniProtKB-SubCell"/>
</dbReference>
<accession>A0AAN7TY91</accession>
<sequence>MMKKDDCPKDNLKKQVIYKCTDFILNKSESISKVIEQFFILIANEDEYQDLAFKELKNVTNRKLLYSSVGENVIKLSDRSLTPITVSICKEVLRLSPVEELSSPIICKKDTLVNGYFIPRDSQIIINYKSMNLCEKYFYDPLNFKPKRFLSFNNQSFNFNTCNFLSDQIYIAISNILLNFKIKPIKNHNFNVFDDNNPTSVRVEKR</sequence>
<keyword evidence="9" id="KW-0408">Iron</keyword>
<dbReference type="Proteomes" id="UP001344447">
    <property type="component" value="Unassembled WGS sequence"/>
</dbReference>
<keyword evidence="11" id="KW-0472">Membrane</keyword>
<comment type="similarity">
    <text evidence="3">Belongs to the cytochrome P450 family.</text>
</comment>
<dbReference type="Pfam" id="PF00067">
    <property type="entry name" value="p450"/>
    <property type="match status" value="1"/>
</dbReference>
<dbReference type="GO" id="GO:0005506">
    <property type="term" value="F:iron ion binding"/>
    <property type="evidence" value="ECO:0007669"/>
    <property type="project" value="InterPro"/>
</dbReference>
<evidence type="ECO:0000256" key="11">
    <source>
        <dbReference type="ARBA" id="ARBA00023136"/>
    </source>
</evidence>
<evidence type="ECO:0000256" key="5">
    <source>
        <dbReference type="ARBA" id="ARBA00022692"/>
    </source>
</evidence>
<reference evidence="12 13" key="1">
    <citation type="submission" date="2023-11" db="EMBL/GenBank/DDBJ databases">
        <title>Dfirmibasis_genome.</title>
        <authorList>
            <person name="Edelbroek B."/>
            <person name="Kjellin J."/>
            <person name="Jerlstrom-Hultqvist J."/>
            <person name="Soderbom F."/>
        </authorList>
    </citation>
    <scope>NUCLEOTIDE SEQUENCE [LARGE SCALE GENOMIC DNA]</scope>
    <source>
        <strain evidence="12 13">TNS-C-14</strain>
    </source>
</reference>
<evidence type="ECO:0000256" key="2">
    <source>
        <dbReference type="ARBA" id="ARBA00004167"/>
    </source>
</evidence>
<evidence type="ECO:0000256" key="8">
    <source>
        <dbReference type="ARBA" id="ARBA00023002"/>
    </source>
</evidence>
<evidence type="ECO:0000313" key="13">
    <source>
        <dbReference type="Proteomes" id="UP001344447"/>
    </source>
</evidence>
<evidence type="ECO:0000256" key="9">
    <source>
        <dbReference type="ARBA" id="ARBA00023004"/>
    </source>
</evidence>
<evidence type="ECO:0000256" key="10">
    <source>
        <dbReference type="ARBA" id="ARBA00023033"/>
    </source>
</evidence>
<dbReference type="SUPFAM" id="SSF48264">
    <property type="entry name" value="Cytochrome P450"/>
    <property type="match status" value="1"/>
</dbReference>
<evidence type="ECO:0000256" key="4">
    <source>
        <dbReference type="ARBA" id="ARBA00022617"/>
    </source>
</evidence>
<proteinExistence type="inferred from homology"/>
<dbReference type="EMBL" id="JAVFKY010000001">
    <property type="protein sequence ID" value="KAK5582074.1"/>
    <property type="molecule type" value="Genomic_DNA"/>
</dbReference>
<evidence type="ECO:0000256" key="7">
    <source>
        <dbReference type="ARBA" id="ARBA00022989"/>
    </source>
</evidence>